<dbReference type="AlphaFoldDB" id="A0A8J7W5A2"/>
<evidence type="ECO:0000256" key="1">
    <source>
        <dbReference type="SAM" id="Phobius"/>
    </source>
</evidence>
<dbReference type="RefSeq" id="WP_211530202.1">
    <property type="nucleotide sequence ID" value="NZ_JWHL01000003.1"/>
</dbReference>
<evidence type="ECO:0000313" key="3">
    <source>
        <dbReference type="Proteomes" id="UP000730161"/>
    </source>
</evidence>
<reference evidence="2" key="1">
    <citation type="submission" date="2014-12" db="EMBL/GenBank/DDBJ databases">
        <authorList>
            <person name="Huang H.-H."/>
            <person name="Chen S.-C."/>
            <person name="Lai M.-C."/>
        </authorList>
    </citation>
    <scope>NUCLEOTIDE SEQUENCE</scope>
    <source>
        <strain evidence="2">K1F9705b</strain>
    </source>
</reference>
<name>A0A8J7W5A2_9EURY</name>
<feature type="transmembrane region" description="Helical" evidence="1">
    <location>
        <begin position="288"/>
        <end position="306"/>
    </location>
</feature>
<feature type="transmembrane region" description="Helical" evidence="1">
    <location>
        <begin position="326"/>
        <end position="345"/>
    </location>
</feature>
<sequence>MKSRNIGIIARKELSGIYAEKTIVFAILLQLFIALFSSFLMIGLTSMYDPDALAGYQGVEYGIGYVGEEGDLSRIIDDRRDLALYNLDLDSAIALLKERQLSAVIWVPEIPPDDPGPVIVTLYTLQNDIQAAVVEVKMKEAFLVYEEELRSVRSNRLIMNPIQLNFPDTGGRSNYYEFVFGLLIPLLVFMPAIISAALIIDLITEEYQSKTLETLLSTTVTYGEMIWGKILACILIVPVQSAAWLALLWINGIAVQNPVQMLLHVIAGSMVLILIGALVALHYRERTSAQFVFSTAIVVVIIFIMSVPYNPLNLLVRLAVGTIGSLHWLILAGVVAVAVLLSVLLNRYAAYVSTLPLREG</sequence>
<feature type="transmembrane region" description="Helical" evidence="1">
    <location>
        <begin position="230"/>
        <end position="250"/>
    </location>
</feature>
<dbReference type="GO" id="GO:0140359">
    <property type="term" value="F:ABC-type transporter activity"/>
    <property type="evidence" value="ECO:0007669"/>
    <property type="project" value="InterPro"/>
</dbReference>
<feature type="transmembrane region" description="Helical" evidence="1">
    <location>
        <begin position="178"/>
        <end position="200"/>
    </location>
</feature>
<comment type="caution">
    <text evidence="2">The sequence shown here is derived from an EMBL/GenBank/DDBJ whole genome shotgun (WGS) entry which is preliminary data.</text>
</comment>
<keyword evidence="3" id="KW-1185">Reference proteome</keyword>
<proteinExistence type="predicted"/>
<keyword evidence="1" id="KW-0812">Transmembrane</keyword>
<dbReference type="GO" id="GO:0016020">
    <property type="term" value="C:membrane"/>
    <property type="evidence" value="ECO:0007669"/>
    <property type="project" value="UniProtKB-SubCell"/>
</dbReference>
<keyword evidence="1" id="KW-0472">Membrane</keyword>
<evidence type="ECO:0000313" key="2">
    <source>
        <dbReference type="EMBL" id="MBR1368569.1"/>
    </source>
</evidence>
<feature type="transmembrane region" description="Helical" evidence="1">
    <location>
        <begin position="21"/>
        <end position="44"/>
    </location>
</feature>
<gene>
    <name evidence="2" type="ORF">RJ53_03245</name>
</gene>
<protein>
    <submittedName>
        <fullName evidence="2">ABC-type Na+ efflux pump, permease component</fullName>
    </submittedName>
</protein>
<organism evidence="2 3">
    <name type="scientific">Methanocalculus chunghsingensis</name>
    <dbReference type="NCBI Taxonomy" id="156457"/>
    <lineage>
        <taxon>Archaea</taxon>
        <taxon>Methanobacteriati</taxon>
        <taxon>Methanobacteriota</taxon>
        <taxon>Stenosarchaea group</taxon>
        <taxon>Methanomicrobia</taxon>
        <taxon>Methanomicrobiales</taxon>
        <taxon>Methanocalculaceae</taxon>
        <taxon>Methanocalculus</taxon>
    </lineage>
</organism>
<dbReference type="PANTHER" id="PTHR43471">
    <property type="entry name" value="ABC TRANSPORTER PERMEASE"/>
    <property type="match status" value="1"/>
</dbReference>
<dbReference type="Pfam" id="PF12679">
    <property type="entry name" value="ABC2_membrane_2"/>
    <property type="match status" value="1"/>
</dbReference>
<dbReference type="EMBL" id="JWHL01000003">
    <property type="protein sequence ID" value="MBR1368569.1"/>
    <property type="molecule type" value="Genomic_DNA"/>
</dbReference>
<dbReference type="Proteomes" id="UP000730161">
    <property type="component" value="Unassembled WGS sequence"/>
</dbReference>
<feature type="transmembrane region" description="Helical" evidence="1">
    <location>
        <begin position="262"/>
        <end position="281"/>
    </location>
</feature>
<dbReference type="OrthoDB" id="51659at2157"/>
<keyword evidence="1" id="KW-1133">Transmembrane helix</keyword>
<accession>A0A8J7W5A2</accession>